<proteinExistence type="predicted"/>
<name>A0A4Y2KTY9_ARAVE</name>
<dbReference type="EMBL" id="BGPR01004943">
    <property type="protein sequence ID" value="GBN05117.1"/>
    <property type="molecule type" value="Genomic_DNA"/>
</dbReference>
<organism evidence="1 2">
    <name type="scientific">Araneus ventricosus</name>
    <name type="common">Orbweaver spider</name>
    <name type="synonym">Epeira ventricosa</name>
    <dbReference type="NCBI Taxonomy" id="182803"/>
    <lineage>
        <taxon>Eukaryota</taxon>
        <taxon>Metazoa</taxon>
        <taxon>Ecdysozoa</taxon>
        <taxon>Arthropoda</taxon>
        <taxon>Chelicerata</taxon>
        <taxon>Arachnida</taxon>
        <taxon>Araneae</taxon>
        <taxon>Araneomorphae</taxon>
        <taxon>Entelegynae</taxon>
        <taxon>Araneoidea</taxon>
        <taxon>Araneidae</taxon>
        <taxon>Araneus</taxon>
    </lineage>
</organism>
<sequence>MEESEEVPLLSIRNRSCGDGGMIEKSSMVDFETNMFILINSVGGVRMTASYLYVCGIQEGDGGGYDTTGLRTTNLAKSKFVSVVNDQFAISKSQLKAILPDYIFEVDYRKELFVFQVV</sequence>
<protein>
    <submittedName>
        <fullName evidence="1">Uncharacterized protein</fullName>
    </submittedName>
</protein>
<evidence type="ECO:0000313" key="2">
    <source>
        <dbReference type="Proteomes" id="UP000499080"/>
    </source>
</evidence>
<evidence type="ECO:0000313" key="1">
    <source>
        <dbReference type="EMBL" id="GBN05117.1"/>
    </source>
</evidence>
<keyword evidence="2" id="KW-1185">Reference proteome</keyword>
<dbReference type="AlphaFoldDB" id="A0A4Y2KTY9"/>
<gene>
    <name evidence="1" type="ORF">AVEN_132103_1</name>
</gene>
<dbReference type="Proteomes" id="UP000499080">
    <property type="component" value="Unassembled WGS sequence"/>
</dbReference>
<accession>A0A4Y2KTY9</accession>
<comment type="caution">
    <text evidence="1">The sequence shown here is derived from an EMBL/GenBank/DDBJ whole genome shotgun (WGS) entry which is preliminary data.</text>
</comment>
<reference evidence="1 2" key="1">
    <citation type="journal article" date="2019" name="Sci. Rep.">
        <title>Orb-weaving spider Araneus ventricosus genome elucidates the spidroin gene catalogue.</title>
        <authorList>
            <person name="Kono N."/>
            <person name="Nakamura H."/>
            <person name="Ohtoshi R."/>
            <person name="Moran D.A.P."/>
            <person name="Shinohara A."/>
            <person name="Yoshida Y."/>
            <person name="Fujiwara M."/>
            <person name="Mori M."/>
            <person name="Tomita M."/>
            <person name="Arakawa K."/>
        </authorList>
    </citation>
    <scope>NUCLEOTIDE SEQUENCE [LARGE SCALE GENOMIC DNA]</scope>
</reference>